<dbReference type="STRING" id="100787.A0A0G4MKJ3"/>
<accession>A0A0G4MKJ3</accession>
<gene>
    <name evidence="2" type="ORF">BN1708_006430</name>
</gene>
<name>A0A0G4MKJ3_VERLO</name>
<feature type="compositionally biased region" description="Basic and acidic residues" evidence="1">
    <location>
        <begin position="16"/>
        <end position="41"/>
    </location>
</feature>
<proteinExistence type="predicted"/>
<feature type="compositionally biased region" description="Polar residues" evidence="1">
    <location>
        <begin position="118"/>
        <end position="132"/>
    </location>
</feature>
<keyword evidence="3" id="KW-1185">Reference proteome</keyword>
<sequence>VVLTSIGTMWEVVWTDPDKESRREHRERKAIQKEQKDKDRATTGSVSTRSVSPSESRTFGFFGSKSSKRSTTPKPESSAPTLASSTDDSKVRRVSCLSSTPSTAASPPTSDLLAAAGTFSSSADPLTSQLTESLHDSPESSTRGLLDSVFSRWTDTSLPPASPSTTSMADSTTKTTHYIQTLGPSSFITKDTKVTVSPRTCGDDITGVVSVVRISADPVREAPPTPPRSPATVTSISMNADTPISLFPGQFSPPSKLPIARVPSWTSKFKPNNPDAWKPPDAWDCVPSPETRASTFEDIMEDPTEAAEEGLSLSLNLSGVQREVKSMAVASPETRLVRLTESWGVSDEANLYKELEMEKKRWMLSSLDNLDKPIDIDPAKHVPWKITAAKAKKVLALYESQATTSYLSALHYTKNIYHMSPTPLSHRLFPNIHPVAVPAISPSTFPVGPGLFGAVYSLSLPSLVPSPDVPAILKSVHRCLSMGGTFHLTLIDPLPSTMTLGPLLRAWLDEHLLFNLERNFRCMNPSKLFPIWLADASLRAEGSTITTVKFLAVASPDPEGVEAEGLRRSERSVKQELRSLVGRLLWMDVWGNYIAADGWWWDDPAIVQECQQMRTSWEYCVIEAVKDV</sequence>
<dbReference type="Proteomes" id="UP000044602">
    <property type="component" value="Unassembled WGS sequence"/>
</dbReference>
<evidence type="ECO:0000313" key="2">
    <source>
        <dbReference type="EMBL" id="CRK34595.1"/>
    </source>
</evidence>
<evidence type="ECO:0008006" key="4">
    <source>
        <dbReference type="Google" id="ProtNLM"/>
    </source>
</evidence>
<feature type="compositionally biased region" description="Low complexity" evidence="1">
    <location>
        <begin position="98"/>
        <end position="110"/>
    </location>
</feature>
<dbReference type="AlphaFoldDB" id="A0A0G4MKJ3"/>
<dbReference type="EMBL" id="CVQH01023083">
    <property type="protein sequence ID" value="CRK34595.1"/>
    <property type="molecule type" value="Genomic_DNA"/>
</dbReference>
<feature type="non-terminal residue" evidence="2">
    <location>
        <position position="1"/>
    </location>
</feature>
<feature type="region of interest" description="Disordered" evidence="1">
    <location>
        <begin position="16"/>
        <end position="143"/>
    </location>
</feature>
<reference evidence="2 3" key="1">
    <citation type="submission" date="2015-05" db="EMBL/GenBank/DDBJ databases">
        <authorList>
            <person name="Wang D.B."/>
            <person name="Wang M."/>
        </authorList>
    </citation>
    <scope>NUCLEOTIDE SEQUENCE [LARGE SCALE GENOMIC DNA]</scope>
    <source>
        <strain evidence="2">VL1</strain>
    </source>
</reference>
<feature type="compositionally biased region" description="Low complexity" evidence="1">
    <location>
        <begin position="42"/>
        <end position="78"/>
    </location>
</feature>
<organism evidence="2 3">
    <name type="scientific">Verticillium longisporum</name>
    <name type="common">Verticillium dahliae var. longisporum</name>
    <dbReference type="NCBI Taxonomy" id="100787"/>
    <lineage>
        <taxon>Eukaryota</taxon>
        <taxon>Fungi</taxon>
        <taxon>Dikarya</taxon>
        <taxon>Ascomycota</taxon>
        <taxon>Pezizomycotina</taxon>
        <taxon>Sordariomycetes</taxon>
        <taxon>Hypocreomycetidae</taxon>
        <taxon>Glomerellales</taxon>
        <taxon>Plectosphaerellaceae</taxon>
        <taxon>Verticillium</taxon>
    </lineage>
</organism>
<evidence type="ECO:0000313" key="3">
    <source>
        <dbReference type="Proteomes" id="UP000044602"/>
    </source>
</evidence>
<protein>
    <recommendedName>
        <fullName evidence="4">Methyltransferase type 11 domain-containing protein</fullName>
    </recommendedName>
</protein>
<evidence type="ECO:0000256" key="1">
    <source>
        <dbReference type="SAM" id="MobiDB-lite"/>
    </source>
</evidence>